<keyword evidence="7" id="KW-1185">Reference proteome</keyword>
<dbReference type="RefSeq" id="WP_100700971.1">
    <property type="nucleotide sequence ID" value="NZ_MLFP01000086.1"/>
</dbReference>
<dbReference type="InterPro" id="IPR001173">
    <property type="entry name" value="Glyco_trans_2-like"/>
</dbReference>
<keyword evidence="2" id="KW-0328">Glycosyltransferase</keyword>
<dbReference type="Pfam" id="PF04765">
    <property type="entry name" value="TOD1_MUCI70"/>
    <property type="match status" value="1"/>
</dbReference>
<evidence type="ECO:0000259" key="4">
    <source>
        <dbReference type="Pfam" id="PF00535"/>
    </source>
</evidence>
<dbReference type="Pfam" id="PF00535">
    <property type="entry name" value="Glycos_transf_2"/>
    <property type="match status" value="1"/>
</dbReference>
<evidence type="ECO:0000313" key="6">
    <source>
        <dbReference type="EMBL" id="PJZ06438.1"/>
    </source>
</evidence>
<evidence type="ECO:0000256" key="3">
    <source>
        <dbReference type="ARBA" id="ARBA00022679"/>
    </source>
</evidence>
<evidence type="ECO:0000313" key="7">
    <source>
        <dbReference type="Proteomes" id="UP000232062"/>
    </source>
</evidence>
<dbReference type="GO" id="GO:0016757">
    <property type="term" value="F:glycosyltransferase activity"/>
    <property type="evidence" value="ECO:0007669"/>
    <property type="project" value="UniProtKB-KW"/>
</dbReference>
<dbReference type="InterPro" id="IPR029044">
    <property type="entry name" value="Nucleotide-diphossugar_trans"/>
</dbReference>
<evidence type="ECO:0000256" key="2">
    <source>
        <dbReference type="ARBA" id="ARBA00022676"/>
    </source>
</evidence>
<dbReference type="InterPro" id="IPR048354">
    <property type="entry name" value="TOD1_MUCI70_glycTrfase_dom"/>
</dbReference>
<accession>A0A2M9WG54</accession>
<dbReference type="Pfam" id="PF05045">
    <property type="entry name" value="RgpF"/>
    <property type="match status" value="1"/>
</dbReference>
<evidence type="ECO:0000259" key="5">
    <source>
        <dbReference type="Pfam" id="PF04765"/>
    </source>
</evidence>
<dbReference type="OrthoDB" id="9816424at2"/>
<organism evidence="6 7">
    <name type="scientific">Pantoea rodasii</name>
    <dbReference type="NCBI Taxonomy" id="1076549"/>
    <lineage>
        <taxon>Bacteria</taxon>
        <taxon>Pseudomonadati</taxon>
        <taxon>Pseudomonadota</taxon>
        <taxon>Gammaproteobacteria</taxon>
        <taxon>Enterobacterales</taxon>
        <taxon>Erwiniaceae</taxon>
        <taxon>Pantoea</taxon>
    </lineage>
</organism>
<dbReference type="Gene3D" id="3.90.550.10">
    <property type="entry name" value="Spore Coat Polysaccharide Biosynthesis Protein SpsA, Chain A"/>
    <property type="match status" value="1"/>
</dbReference>
<protein>
    <submittedName>
        <fullName evidence="6">Uncharacterized protein</fullName>
    </submittedName>
</protein>
<keyword evidence="3" id="KW-0808">Transferase</keyword>
<dbReference type="EMBL" id="PIQI01000011">
    <property type="protein sequence ID" value="PJZ06438.1"/>
    <property type="molecule type" value="Genomic_DNA"/>
</dbReference>
<dbReference type="InterPro" id="IPR007739">
    <property type="entry name" value="RgpF"/>
</dbReference>
<dbReference type="AlphaFoldDB" id="A0A2M9WG54"/>
<dbReference type="STRING" id="1076549.HA45_23905"/>
<gene>
    <name evidence="6" type="ORF">PRCB_06880</name>
</gene>
<proteinExistence type="inferred from homology"/>
<dbReference type="PANTHER" id="PTHR43179">
    <property type="entry name" value="RHAMNOSYLTRANSFERASE WBBL"/>
    <property type="match status" value="1"/>
</dbReference>
<evidence type="ECO:0000256" key="1">
    <source>
        <dbReference type="ARBA" id="ARBA00006739"/>
    </source>
</evidence>
<comment type="similarity">
    <text evidence="1">Belongs to the glycosyltransferase 2 family.</text>
</comment>
<dbReference type="PANTHER" id="PTHR43179:SF12">
    <property type="entry name" value="GALACTOFURANOSYLTRANSFERASE GLFT2"/>
    <property type="match status" value="1"/>
</dbReference>
<dbReference type="SUPFAM" id="SSF53448">
    <property type="entry name" value="Nucleotide-diphospho-sugar transferases"/>
    <property type="match status" value="1"/>
</dbReference>
<dbReference type="Proteomes" id="UP000232062">
    <property type="component" value="Unassembled WGS sequence"/>
</dbReference>
<feature type="domain" description="TOD1/MUCI70 glycosyltransferase-like" evidence="5">
    <location>
        <begin position="448"/>
        <end position="600"/>
    </location>
</feature>
<reference evidence="6 7" key="1">
    <citation type="submission" date="2017-11" db="EMBL/GenBank/DDBJ databases">
        <title>The genome sequence of Pantoea rodasii DSM 26611.</title>
        <authorList>
            <person name="Gao J."/>
            <person name="Mao X."/>
            <person name="Sun J."/>
        </authorList>
    </citation>
    <scope>NUCLEOTIDE SEQUENCE [LARGE SCALE GENOMIC DNA]</scope>
    <source>
        <strain evidence="6 7">DSM 26611</strain>
    </source>
</reference>
<name>A0A2M9WG54_9GAMM</name>
<comment type="caution">
    <text evidence="6">The sequence shown here is derived from an EMBL/GenBank/DDBJ whole genome shotgun (WGS) entry which is preliminary data.</text>
</comment>
<feature type="domain" description="Glycosyltransferase 2-like" evidence="4">
    <location>
        <begin position="670"/>
        <end position="845"/>
    </location>
</feature>
<sequence length="947" mass="108826">MLAPDLDENWYLETYTDVKLAGLTALHHYIHYGRAEGRFSSLARLFAQDFDEQWYLKQYPDVAKSDIEPLEHYLLHGYAEGRKPCEMPRMLSVPYFRYGQSEYGARDKPLLIDSDIGLNENFTQSIGVHLHLYYLDLSNEFIKYLNNIPAKFDLYISIPKGKYNKIDCENTFRTSLEYLNKLVVRETENVGRDIYPFVVEFGQELLTYDIILHIHSKKSPQSKTRGWRRFLLHYTLGSKAITTQILNAFADDPRLGAYFPAYFHATTRQPLWGSNRSIVEEQLNRLGFKMDMTYCPDYPAGSFFWARPEAYKPLFDGNYRLEDFDSEQGQFDGTLAHGFERLFGVLPFLQNYSTKMSFVDRDYRLVNYFDKERFASLPTNTLPHFELDRTSEISSYKHEVVGREGKQARVALVTAIVGGFDTLMLPKYLEGDVDYHCFSDTLLDGYGVFHIHKPPYIDADPRRTARYIKTNLLKYIKNYDYVVWIDANVELNVKVSELVLRVSSTTHKMGAIQHPVRDTLFEESDEIIAWDLDDAAVVRKQIKRYESIESLTTASLIESNVLVLDAREEKIHKFMRLWWNEINNHSRRDQLSIAYALNEAEVTWQPLLDEQQSTRDSDEFALYRHGINDWGPKPHIYSSWHSPVVEKVGDICRASVEYESISHEKLDLDIVICVHNALEDVRACLNSLEDNLLNSNVIIVDDASELETKQFLEVYASERPVKLIRQDNRLGYTKTSNNGIRSGTSKNVLLLNSDTIVPKGSLNKLCSALDSNANLGVVGPLSNAASTQSVPSIKGTVGQTAINALPNKLTPTVIDAYFQDEWDYELVRVPLVHGFCFMVKRCVFEAIGLFDEESFPHGYGEENDFCFRVADAGLDLAVLTNTYIYHAKSKSYASDERVRLMDEGMKALIHKYSVERIQRSVATMQIQPKLEAARIKAQNLYQRYGAN</sequence>